<dbReference type="Proteomes" id="UP000615326">
    <property type="component" value="Unassembled WGS sequence"/>
</dbReference>
<comment type="caution">
    <text evidence="2">The sequence shown here is derived from an EMBL/GenBank/DDBJ whole genome shotgun (WGS) entry which is preliminary data.</text>
</comment>
<organism evidence="2 3">
    <name type="scientific">Acetobacter fallax</name>
    <dbReference type="NCBI Taxonomy" id="1737473"/>
    <lineage>
        <taxon>Bacteria</taxon>
        <taxon>Pseudomonadati</taxon>
        <taxon>Pseudomonadota</taxon>
        <taxon>Alphaproteobacteria</taxon>
        <taxon>Acetobacterales</taxon>
        <taxon>Acetobacteraceae</taxon>
        <taxon>Acetobacter</taxon>
    </lineage>
</organism>
<evidence type="ECO:0000313" key="3">
    <source>
        <dbReference type="Proteomes" id="UP000615326"/>
    </source>
</evidence>
<keyword evidence="3" id="KW-1185">Reference proteome</keyword>
<dbReference type="RefSeq" id="WP_173575598.1">
    <property type="nucleotide sequence ID" value="NZ_WOSW01000001.1"/>
</dbReference>
<name>A0ABX0K836_9PROT</name>
<proteinExistence type="predicted"/>
<keyword evidence="1" id="KW-0812">Transmembrane</keyword>
<dbReference type="EMBL" id="WOSW01000001">
    <property type="protein sequence ID" value="NHO30988.1"/>
    <property type="molecule type" value="Genomic_DNA"/>
</dbReference>
<evidence type="ECO:0008006" key="4">
    <source>
        <dbReference type="Google" id="ProtNLM"/>
    </source>
</evidence>
<evidence type="ECO:0000313" key="2">
    <source>
        <dbReference type="EMBL" id="NHO30988.1"/>
    </source>
</evidence>
<keyword evidence="1" id="KW-1133">Transmembrane helix</keyword>
<reference evidence="2 3" key="1">
    <citation type="journal article" date="2020" name="Int. J. Syst. Evol. Microbiol.">
        <title>Novel acetic acid bacteria from cider fermentations: Acetobacter conturbans sp. nov. and Acetobacter fallax sp. nov.</title>
        <authorList>
            <person name="Sombolestani A.S."/>
            <person name="Cleenwerck I."/>
            <person name="Cnockaert M."/>
            <person name="Borremans W."/>
            <person name="Wieme A.D."/>
            <person name="De Vuyst L."/>
            <person name="Vandamme P."/>
        </authorList>
    </citation>
    <scope>NUCLEOTIDE SEQUENCE [LARGE SCALE GENOMIC DNA]</scope>
    <source>
        <strain evidence="2 3">LMG 1637</strain>
    </source>
</reference>
<sequence>MKIFPTSEHGDPGSAAPESVGTSAALRYFIGIMAGGCLVPLLYVFFLLHLNKTGNLPPPALSNNICVDEKLKFLRDNRDTLSPTLLITGSSVAWRGVNGALLKNMLPEERPLNVGLCGQKATQTANTTEWLVGHYKHVRTIIMLAVPQDFTQCRGQPSRLFSPADADDYVFGGKKDSLPIGTYFRFFDPVSLQHNARRVADQRSDRIPLDPLVMTPTGDGPLTTSISRPDLGVYALPPYDPTCLSALKTMMESADTQNQRFLVVLLPVKHEWQARYDPDNLRRVQLRHEIERVMTGTHAKFADINDNIELPEVAFTDAVHVRWAYVSIVTSAIGQYLQPPRIAQSATILRN</sequence>
<accession>A0ABX0K836</accession>
<feature type="transmembrane region" description="Helical" evidence="1">
    <location>
        <begin position="28"/>
        <end position="48"/>
    </location>
</feature>
<evidence type="ECO:0000256" key="1">
    <source>
        <dbReference type="SAM" id="Phobius"/>
    </source>
</evidence>
<gene>
    <name evidence="2" type="ORF">GOB84_00135</name>
</gene>
<protein>
    <recommendedName>
        <fullName evidence="4">SGNH domain-containing protein</fullName>
    </recommendedName>
</protein>
<keyword evidence="1" id="KW-0472">Membrane</keyword>